<organism evidence="3 4">
    <name type="scientific">Candidatus Sulfurimonas marisnigri</name>
    <dbReference type="NCBI Taxonomy" id="2740405"/>
    <lineage>
        <taxon>Bacteria</taxon>
        <taxon>Pseudomonadati</taxon>
        <taxon>Campylobacterota</taxon>
        <taxon>Epsilonproteobacteria</taxon>
        <taxon>Campylobacterales</taxon>
        <taxon>Sulfurimonadaceae</taxon>
        <taxon>Sulfurimonas</taxon>
    </lineage>
</organism>
<dbReference type="InterPro" id="IPR013762">
    <property type="entry name" value="Integrase-like_cat_sf"/>
</dbReference>
<dbReference type="InterPro" id="IPR002104">
    <property type="entry name" value="Integrase_catalytic"/>
</dbReference>
<dbReference type="AlphaFoldDB" id="A0A7S7M118"/>
<dbReference type="KEGG" id="smas:HUE87_02725"/>
<dbReference type="Pfam" id="PF00589">
    <property type="entry name" value="Phage_integrase"/>
    <property type="match status" value="1"/>
</dbReference>
<keyword evidence="1" id="KW-0233">DNA recombination</keyword>
<dbReference type="PANTHER" id="PTHR30349">
    <property type="entry name" value="PHAGE INTEGRASE-RELATED"/>
    <property type="match status" value="1"/>
</dbReference>
<evidence type="ECO:0000259" key="2">
    <source>
        <dbReference type="PROSITE" id="PS51898"/>
    </source>
</evidence>
<keyword evidence="4" id="KW-1185">Reference proteome</keyword>
<dbReference type="EMBL" id="CP054493">
    <property type="protein sequence ID" value="QOY55172.1"/>
    <property type="molecule type" value="Genomic_DNA"/>
</dbReference>
<evidence type="ECO:0000313" key="3">
    <source>
        <dbReference type="EMBL" id="QOY55172.1"/>
    </source>
</evidence>
<dbReference type="Gene3D" id="1.10.443.10">
    <property type="entry name" value="Intergrase catalytic core"/>
    <property type="match status" value="1"/>
</dbReference>
<evidence type="ECO:0000256" key="1">
    <source>
        <dbReference type="ARBA" id="ARBA00023172"/>
    </source>
</evidence>
<gene>
    <name evidence="3" type="ORF">HUE87_02725</name>
</gene>
<dbReference type="RefSeq" id="WP_194367214.1">
    <property type="nucleotide sequence ID" value="NZ_CP054493.1"/>
</dbReference>
<accession>A0A7S7M118</accession>
<sequence>MTSYKIKTIVMSDGERLPMLIESNTGIPDYWITLYSITQLRSRGLAVKTIEQTLQHLKLLMFFLKNNYTEEINLEKRLEDAKLLSLSEVEILCDICKLHIEDLTKEYSSTNTQTNIKLNSLENFRNTSNTKNINTVDPKSTGHRIRSIKDYLVWLGNTFLSNVEDFGLKTLSLNDAIKTVKSTLEARIPKVQSSDPLSGKRSLSEEELKLLFSIIDKDSKKNPWKSSFAKTRNELIIFWLYEFGLRRGELLNIKMSDLNFQEETVSILRRPDDSDDSRTNQPVVKTQARKLAIPKNLLDLTYSYLFGIRESLPESVYHPYLFVADKSGLPMSLSALNKVFSELRKANPNLPQNFSPHILRHSWNDKFSKIMDAKNIPEEREKQIRSYLMGWSPTSNSAHTYTKRHIEEEANKVILEMSDNSIKAKKE</sequence>
<dbReference type="Proteomes" id="UP000593836">
    <property type="component" value="Chromosome"/>
</dbReference>
<protein>
    <submittedName>
        <fullName evidence="3">Site-specific integrase</fullName>
    </submittedName>
</protein>
<dbReference type="InterPro" id="IPR011010">
    <property type="entry name" value="DNA_brk_join_enz"/>
</dbReference>
<reference evidence="3 4" key="1">
    <citation type="submission" date="2020-05" db="EMBL/GenBank/DDBJ databases">
        <title>Sulfurimonas marisnigri, sp. nov., and Sulfurimonas baltica, sp. nov., manganese oxide reducing chemolithoautotrophs of the class Epsilonproteobacteria isolated from the pelagic redoxclines of the Black and Baltic Seas and emended description of the genus Sulfurimonas.</title>
        <authorList>
            <person name="Henkel J.V."/>
            <person name="Laudan C."/>
            <person name="Werner J."/>
            <person name="Neu T."/>
            <person name="Plewe S."/>
            <person name="Sproer C."/>
            <person name="Bunk B."/>
            <person name="Schulz-Vogt H.N."/>
        </authorList>
    </citation>
    <scope>NUCLEOTIDE SEQUENCE [LARGE SCALE GENOMIC DNA]</scope>
    <source>
        <strain evidence="3 4">SoZ1</strain>
    </source>
</reference>
<feature type="domain" description="Tyr recombinase" evidence="2">
    <location>
        <begin position="198"/>
        <end position="416"/>
    </location>
</feature>
<dbReference type="InterPro" id="IPR050090">
    <property type="entry name" value="Tyrosine_recombinase_XerCD"/>
</dbReference>
<evidence type="ECO:0000313" key="4">
    <source>
        <dbReference type="Proteomes" id="UP000593836"/>
    </source>
</evidence>
<name>A0A7S7M118_9BACT</name>
<dbReference type="GO" id="GO:0006310">
    <property type="term" value="P:DNA recombination"/>
    <property type="evidence" value="ECO:0007669"/>
    <property type="project" value="UniProtKB-KW"/>
</dbReference>
<dbReference type="CDD" id="cd00397">
    <property type="entry name" value="DNA_BRE_C"/>
    <property type="match status" value="1"/>
</dbReference>
<proteinExistence type="predicted"/>
<dbReference type="GO" id="GO:0003677">
    <property type="term" value="F:DNA binding"/>
    <property type="evidence" value="ECO:0007669"/>
    <property type="project" value="InterPro"/>
</dbReference>
<dbReference type="SUPFAM" id="SSF56349">
    <property type="entry name" value="DNA breaking-rejoining enzymes"/>
    <property type="match status" value="1"/>
</dbReference>
<dbReference type="GO" id="GO:0015074">
    <property type="term" value="P:DNA integration"/>
    <property type="evidence" value="ECO:0007669"/>
    <property type="project" value="InterPro"/>
</dbReference>
<dbReference type="PANTHER" id="PTHR30349:SF64">
    <property type="entry name" value="PROPHAGE INTEGRASE INTD-RELATED"/>
    <property type="match status" value="1"/>
</dbReference>
<dbReference type="PROSITE" id="PS51898">
    <property type="entry name" value="TYR_RECOMBINASE"/>
    <property type="match status" value="1"/>
</dbReference>